<organism evidence="1 2">
    <name type="scientific">Weissella cibaria</name>
    <dbReference type="NCBI Taxonomy" id="137591"/>
    <lineage>
        <taxon>Bacteria</taxon>
        <taxon>Bacillati</taxon>
        <taxon>Bacillota</taxon>
        <taxon>Bacilli</taxon>
        <taxon>Lactobacillales</taxon>
        <taxon>Lactobacillaceae</taxon>
        <taxon>Weissella</taxon>
    </lineage>
</organism>
<name>A0A1X4JP56_9LACO</name>
<sequence length="61" mass="6999">MTSAVGYETRYQTFKKAMDDKLPGQTFADIATPIAKQLRMNMASLYNAKYKGRYDKEKKNA</sequence>
<proteinExistence type="predicted"/>
<reference evidence="1 2" key="1">
    <citation type="submission" date="2017-04" db="EMBL/GenBank/DDBJ databases">
        <title>The genome sequence of Weissella cibaria isolated from wild Drosophila.</title>
        <authorList>
            <person name="Ricks N.J."/>
            <person name="Carroll C."/>
            <person name="Walters A."/>
            <person name="Newell P.D."/>
            <person name="Chaston J.M."/>
        </authorList>
    </citation>
    <scope>NUCLEOTIDE SEQUENCE [LARGE SCALE GENOMIC DNA]</scope>
    <source>
        <strain evidence="1 2">DmW_103</strain>
    </source>
</reference>
<dbReference type="AlphaFoldDB" id="A0A1X4JP56"/>
<accession>A0A1X4JP56</accession>
<dbReference type="Proteomes" id="UP000193588">
    <property type="component" value="Unassembled WGS sequence"/>
</dbReference>
<dbReference type="EMBL" id="NDXJ01000001">
    <property type="protein sequence ID" value="OSP90544.1"/>
    <property type="molecule type" value="Genomic_DNA"/>
</dbReference>
<evidence type="ECO:0000313" key="1">
    <source>
        <dbReference type="EMBL" id="OSP90544.1"/>
    </source>
</evidence>
<evidence type="ECO:0000313" key="2">
    <source>
        <dbReference type="Proteomes" id="UP000193588"/>
    </source>
</evidence>
<protein>
    <submittedName>
        <fullName evidence="1">Uncharacterized protein</fullName>
    </submittedName>
</protein>
<gene>
    <name evidence="1" type="ORF">B9D04_00090</name>
</gene>
<comment type="caution">
    <text evidence="1">The sequence shown here is derived from an EMBL/GenBank/DDBJ whole genome shotgun (WGS) entry which is preliminary data.</text>
</comment>